<keyword evidence="2" id="KW-1185">Reference proteome</keyword>
<organism evidence="1 2">
    <name type="scientific">Penicillium subrubescens</name>
    <dbReference type="NCBI Taxonomy" id="1316194"/>
    <lineage>
        <taxon>Eukaryota</taxon>
        <taxon>Fungi</taxon>
        <taxon>Dikarya</taxon>
        <taxon>Ascomycota</taxon>
        <taxon>Pezizomycotina</taxon>
        <taxon>Eurotiomycetes</taxon>
        <taxon>Eurotiomycetidae</taxon>
        <taxon>Eurotiales</taxon>
        <taxon>Aspergillaceae</taxon>
        <taxon>Penicillium</taxon>
    </lineage>
</organism>
<evidence type="ECO:0000313" key="2">
    <source>
        <dbReference type="Proteomes" id="UP000186955"/>
    </source>
</evidence>
<sequence>MQNLSKGFGKVHPHTVIHRQNKRPSHFIFKDRIYRDSAEIFLELKFIENTLGLFLGQLMKLRNPLVQSTS</sequence>
<evidence type="ECO:0000313" key="1">
    <source>
        <dbReference type="EMBL" id="OKO92890.1"/>
    </source>
</evidence>
<name>A0A1Q5SY63_9EURO</name>
<reference evidence="1 2" key="1">
    <citation type="submission" date="2016-10" db="EMBL/GenBank/DDBJ databases">
        <title>Genome sequence of the ascomycete fungus Penicillium subrubescens.</title>
        <authorList>
            <person name="De Vries R.P."/>
            <person name="Peng M."/>
            <person name="Dilokpimol A."/>
            <person name="Hilden K."/>
            <person name="Makela M.R."/>
            <person name="Grigoriev I."/>
            <person name="Riley R."/>
            <person name="Granchi Z."/>
        </authorList>
    </citation>
    <scope>NUCLEOTIDE SEQUENCE [LARGE SCALE GENOMIC DNA]</scope>
    <source>
        <strain evidence="1 2">CBS 132785</strain>
    </source>
</reference>
<comment type="caution">
    <text evidence="1">The sequence shown here is derived from an EMBL/GenBank/DDBJ whole genome shotgun (WGS) entry which is preliminary data.</text>
</comment>
<proteinExistence type="predicted"/>
<protein>
    <submittedName>
        <fullName evidence="1">Uncharacterized protein</fullName>
    </submittedName>
</protein>
<dbReference type="AlphaFoldDB" id="A0A1Q5SY63"/>
<dbReference type="EMBL" id="MNBE01000737">
    <property type="protein sequence ID" value="OKO92890.1"/>
    <property type="molecule type" value="Genomic_DNA"/>
</dbReference>
<gene>
    <name evidence="1" type="ORF">PENSUB_12560</name>
</gene>
<dbReference type="Proteomes" id="UP000186955">
    <property type="component" value="Unassembled WGS sequence"/>
</dbReference>
<accession>A0A1Q5SY63</accession>